<reference evidence="2" key="1">
    <citation type="submission" date="2025-08" db="UniProtKB">
        <authorList>
            <consortium name="RefSeq"/>
        </authorList>
    </citation>
    <scope>IDENTIFICATION</scope>
</reference>
<evidence type="ECO:0000313" key="1">
    <source>
        <dbReference type="Proteomes" id="UP001652628"/>
    </source>
</evidence>
<protein>
    <submittedName>
        <fullName evidence="2">Uncharacterized protein</fullName>
    </submittedName>
</protein>
<accession>A0AB39ZG21</accession>
<dbReference type="GeneID" id="108012545"/>
<gene>
    <name evidence="2" type="primary">LOC108012545</name>
</gene>
<dbReference type="AlphaFoldDB" id="A0AB39ZG21"/>
<dbReference type="Proteomes" id="UP001652628">
    <property type="component" value="Chromosome 3"/>
</dbReference>
<evidence type="ECO:0000313" key="2">
    <source>
        <dbReference type="RefSeq" id="XP_016933448.2"/>
    </source>
</evidence>
<sequence length="281" mass="33393">MPDNLVIDTLKSFNELTEEDKKQCKEIFDRPLSPKQEDNKYIKFTKEILQKFSSETRIKPCFLTFRMISLHISYSALIFSLCGIFESFHLVIYFGVLEDAKAEHKETFISDILRNLIRNEIPKLKCFSMKFVLLQNNLINQSVVKIFSDMEHSIHNDLLFIADSKYWRYSMVHNPYAQNACFEILNTSISAENIEELFKKYQRIANIKNLDYLEQFVNDYYKLSRVLLAGESSIILHLCTLERLDNFEIIVRRHMKAYKEQKVTRKLIFQLLRALIIIYDR</sequence>
<proteinExistence type="predicted"/>
<dbReference type="RefSeq" id="XP_016933448.2">
    <property type="nucleotide sequence ID" value="XM_017077959.4"/>
</dbReference>
<keyword evidence="1" id="KW-1185">Reference proteome</keyword>
<name>A0AB39ZG21_DROSZ</name>
<organism evidence="1 2">
    <name type="scientific">Drosophila suzukii</name>
    <name type="common">Spotted-wing drosophila fruit fly</name>
    <dbReference type="NCBI Taxonomy" id="28584"/>
    <lineage>
        <taxon>Eukaryota</taxon>
        <taxon>Metazoa</taxon>
        <taxon>Ecdysozoa</taxon>
        <taxon>Arthropoda</taxon>
        <taxon>Hexapoda</taxon>
        <taxon>Insecta</taxon>
        <taxon>Pterygota</taxon>
        <taxon>Neoptera</taxon>
        <taxon>Endopterygota</taxon>
        <taxon>Diptera</taxon>
        <taxon>Brachycera</taxon>
        <taxon>Muscomorpha</taxon>
        <taxon>Ephydroidea</taxon>
        <taxon>Drosophilidae</taxon>
        <taxon>Drosophila</taxon>
        <taxon>Sophophora</taxon>
    </lineage>
</organism>